<dbReference type="InterPro" id="IPR011990">
    <property type="entry name" value="TPR-like_helical_dom_sf"/>
</dbReference>
<proteinExistence type="predicted"/>
<dbReference type="SUPFAM" id="SSF48452">
    <property type="entry name" value="TPR-like"/>
    <property type="match status" value="1"/>
</dbReference>
<protein>
    <submittedName>
        <fullName evidence="1">Tetratricopeptide repeat protein</fullName>
    </submittedName>
</protein>
<gene>
    <name evidence="1" type="ORF">NMU03_06500</name>
</gene>
<dbReference type="RefSeq" id="WP_290141851.1">
    <property type="nucleotide sequence ID" value="NZ_CP101620.1"/>
</dbReference>
<accession>A0ABY5I832</accession>
<keyword evidence="2" id="KW-1185">Reference proteome</keyword>
<evidence type="ECO:0000313" key="2">
    <source>
        <dbReference type="Proteomes" id="UP001060112"/>
    </source>
</evidence>
<sequence length="334" mass="41146">MSFYEDIAYENDFQNSYRRILSYYPQIRATTSYIKYLLACMIYNIHTQLVNDIKEYFYMTDYFEYLEPYQQQLYYDYLGIFLFQRERYIESLEYYNKADFYTGNHVSLSMLYYHKSIIYTILGKYSEARLSINVAIEQFIETVNMKRILMSKFHYANIQSNSGHFDEAIFIYKKCIPAFDNMNMSNYVKSTYNNLLWVYIQDEKYKEVIMTYFQKMDQDTHNHKIYFYLSYAYYQLNEKEKAIHYIELAKYYMNQASEYMENMINSFSIFLSNATFDKKEAYLLKVYHICEKRHENYLIIFIIKFLIQFYKEHHCIQQTYTFQNQLIKYYEEIS</sequence>
<reference evidence="1" key="1">
    <citation type="submission" date="2022-07" db="EMBL/GenBank/DDBJ databases">
        <title>Faecal culturing of patients with breast cancer.</title>
        <authorList>
            <person name="Teng N.M.Y."/>
            <person name="Kiu R."/>
            <person name="Evans R."/>
            <person name="Baker D.J."/>
            <person name="Zenner C."/>
            <person name="Robinson S.D."/>
            <person name="Hall L.J."/>
        </authorList>
    </citation>
    <scope>NUCLEOTIDE SEQUENCE</scope>
    <source>
        <strain evidence="1">LH1062</strain>
    </source>
</reference>
<dbReference type="EMBL" id="CP101620">
    <property type="protein sequence ID" value="UTY40426.1"/>
    <property type="molecule type" value="Genomic_DNA"/>
</dbReference>
<name>A0ABY5I832_9FIRM</name>
<organism evidence="1 2">
    <name type="scientific">Allocoprobacillus halotolerans</name>
    <dbReference type="NCBI Taxonomy" id="2944914"/>
    <lineage>
        <taxon>Bacteria</taxon>
        <taxon>Bacillati</taxon>
        <taxon>Bacillota</taxon>
        <taxon>Erysipelotrichia</taxon>
        <taxon>Erysipelotrichales</taxon>
        <taxon>Erysipelotrichaceae</taxon>
        <taxon>Allocoprobacillus</taxon>
    </lineage>
</organism>
<evidence type="ECO:0000313" key="1">
    <source>
        <dbReference type="EMBL" id="UTY40426.1"/>
    </source>
</evidence>
<dbReference type="Proteomes" id="UP001060112">
    <property type="component" value="Chromosome"/>
</dbReference>
<dbReference type="Gene3D" id="1.25.40.10">
    <property type="entry name" value="Tetratricopeptide repeat domain"/>
    <property type="match status" value="2"/>
</dbReference>